<name>A0A7J5DM83_9ACTN</name>
<comment type="caution">
    <text evidence="1">The sequence shown here is derived from an EMBL/GenBank/DDBJ whole genome shotgun (WGS) entry which is preliminary data.</text>
</comment>
<dbReference type="Proteomes" id="UP000442990">
    <property type="component" value="Unassembled WGS sequence"/>
</dbReference>
<keyword evidence="2" id="KW-1185">Reference proteome</keyword>
<dbReference type="RefSeq" id="WP_151468130.1">
    <property type="nucleotide sequence ID" value="NZ_WBKG01000003.1"/>
</dbReference>
<proteinExistence type="predicted"/>
<sequence length="147" mass="16379">MTPVDPCLVADRQVCQATRDLSRAVLRRLTVTAVGIQSDIKTIVATRVDGSCEYHLWRLHGDDGRLLLQFDPLKQSSDVWRTLAGDASLLGHLADLRAHPPGYFYVHPLPDPRDIAIPLPANPRGLAPRTIGPLWWPARPDVQPLRQ</sequence>
<gene>
    <name evidence="1" type="ORF">F8144_05640</name>
</gene>
<evidence type="ECO:0000313" key="2">
    <source>
        <dbReference type="Proteomes" id="UP000442990"/>
    </source>
</evidence>
<organism evidence="1 2">
    <name type="scientific">Streptomyces triticiradicis</name>
    <dbReference type="NCBI Taxonomy" id="2651189"/>
    <lineage>
        <taxon>Bacteria</taxon>
        <taxon>Bacillati</taxon>
        <taxon>Actinomycetota</taxon>
        <taxon>Actinomycetes</taxon>
        <taxon>Kitasatosporales</taxon>
        <taxon>Streptomycetaceae</taxon>
        <taxon>Streptomyces</taxon>
    </lineage>
</organism>
<reference evidence="1 2" key="1">
    <citation type="submission" date="2019-09" db="EMBL/GenBank/DDBJ databases">
        <title>Isolation and identification of active actinomycetes.</title>
        <authorList>
            <person name="Yu Z."/>
            <person name="Han C."/>
            <person name="Yu B."/>
        </authorList>
    </citation>
    <scope>NUCLEOTIDE SEQUENCE [LARGE SCALE GENOMIC DNA]</scope>
    <source>
        <strain evidence="1 2">NEAU-H2</strain>
    </source>
</reference>
<dbReference type="AlphaFoldDB" id="A0A7J5DM83"/>
<protein>
    <submittedName>
        <fullName evidence="1">Uncharacterized protein</fullName>
    </submittedName>
</protein>
<accession>A0A7J5DM83</accession>
<dbReference type="EMBL" id="WBKG01000003">
    <property type="protein sequence ID" value="KAB1989828.1"/>
    <property type="molecule type" value="Genomic_DNA"/>
</dbReference>
<evidence type="ECO:0000313" key="1">
    <source>
        <dbReference type="EMBL" id="KAB1989828.1"/>
    </source>
</evidence>